<sequence length="103" mass="11625">MVFHLSAPLPRFSTTKGRFSATNKGFVYARFGLSELIEVCAPRDVGSFHPYIHIEATQMTEEHQRTTHLDSVVPPSTQLHLLNLFGGDNTPYESLHVVVKLWC</sequence>
<dbReference type="Proteomes" id="UP000001194">
    <property type="component" value="Unassembled WGS sequence"/>
</dbReference>
<gene>
    <name evidence="1" type="ORF">LACBIDRAFT_313075</name>
</gene>
<dbReference type="RefSeq" id="XP_001888684.1">
    <property type="nucleotide sequence ID" value="XM_001888649.1"/>
</dbReference>
<dbReference type="InParanoid" id="B0DXG8"/>
<dbReference type="OrthoDB" id="3045840at2759"/>
<organism evidence="2">
    <name type="scientific">Laccaria bicolor (strain S238N-H82 / ATCC MYA-4686)</name>
    <name type="common">Bicoloured deceiver</name>
    <name type="synonym">Laccaria laccata var. bicolor</name>
    <dbReference type="NCBI Taxonomy" id="486041"/>
    <lineage>
        <taxon>Eukaryota</taxon>
        <taxon>Fungi</taxon>
        <taxon>Dikarya</taxon>
        <taxon>Basidiomycota</taxon>
        <taxon>Agaricomycotina</taxon>
        <taxon>Agaricomycetes</taxon>
        <taxon>Agaricomycetidae</taxon>
        <taxon>Agaricales</taxon>
        <taxon>Agaricineae</taxon>
        <taxon>Hydnangiaceae</taxon>
        <taxon>Laccaria</taxon>
    </lineage>
</organism>
<dbReference type="EMBL" id="DS547147">
    <property type="protein sequence ID" value="EDR00675.1"/>
    <property type="molecule type" value="Genomic_DNA"/>
</dbReference>
<dbReference type="AlphaFoldDB" id="B0DXG8"/>
<reference evidence="1 2" key="1">
    <citation type="journal article" date="2008" name="Nature">
        <title>The genome of Laccaria bicolor provides insights into mycorrhizal symbiosis.</title>
        <authorList>
            <person name="Martin F."/>
            <person name="Aerts A."/>
            <person name="Ahren D."/>
            <person name="Brun A."/>
            <person name="Danchin E.G.J."/>
            <person name="Duchaussoy F."/>
            <person name="Gibon J."/>
            <person name="Kohler A."/>
            <person name="Lindquist E."/>
            <person name="Pereda V."/>
            <person name="Salamov A."/>
            <person name="Shapiro H.J."/>
            <person name="Wuyts J."/>
            <person name="Blaudez D."/>
            <person name="Buee M."/>
            <person name="Brokstein P."/>
            <person name="Canbaeck B."/>
            <person name="Cohen D."/>
            <person name="Courty P.E."/>
            <person name="Coutinho P.M."/>
            <person name="Delaruelle C."/>
            <person name="Detter J.C."/>
            <person name="Deveau A."/>
            <person name="DiFazio S."/>
            <person name="Duplessis S."/>
            <person name="Fraissinet-Tachet L."/>
            <person name="Lucic E."/>
            <person name="Frey-Klett P."/>
            <person name="Fourrey C."/>
            <person name="Feussner I."/>
            <person name="Gay G."/>
            <person name="Grimwood J."/>
            <person name="Hoegger P.J."/>
            <person name="Jain P."/>
            <person name="Kilaru S."/>
            <person name="Labbe J."/>
            <person name="Lin Y.C."/>
            <person name="Legue V."/>
            <person name="Le Tacon F."/>
            <person name="Marmeisse R."/>
            <person name="Melayah D."/>
            <person name="Montanini B."/>
            <person name="Muratet M."/>
            <person name="Nehls U."/>
            <person name="Niculita-Hirzel H."/>
            <person name="Oudot-Le Secq M.P."/>
            <person name="Peter M."/>
            <person name="Quesneville H."/>
            <person name="Rajashekar B."/>
            <person name="Reich M."/>
            <person name="Rouhier N."/>
            <person name="Schmutz J."/>
            <person name="Yin T."/>
            <person name="Chalot M."/>
            <person name="Henrissat B."/>
            <person name="Kuees U."/>
            <person name="Lucas S."/>
            <person name="Van de Peer Y."/>
            <person name="Podila G.K."/>
            <person name="Polle A."/>
            <person name="Pukkila P.J."/>
            <person name="Richardson P.M."/>
            <person name="Rouze P."/>
            <person name="Sanders I.R."/>
            <person name="Stajich J.E."/>
            <person name="Tunlid A."/>
            <person name="Tuskan G."/>
            <person name="Grigoriev I.V."/>
        </authorList>
    </citation>
    <scope>NUCLEOTIDE SEQUENCE [LARGE SCALE GENOMIC DNA]</scope>
    <source>
        <strain evidence="2">S238N-H82 / ATCC MYA-4686</strain>
    </source>
</reference>
<dbReference type="KEGG" id="lbc:LACBIDRAFT_313075"/>
<evidence type="ECO:0000313" key="1">
    <source>
        <dbReference type="EMBL" id="EDR00675.1"/>
    </source>
</evidence>
<protein>
    <submittedName>
        <fullName evidence="1">Predicted protein</fullName>
    </submittedName>
</protein>
<proteinExistence type="predicted"/>
<name>B0DXG8_LACBS</name>
<accession>B0DXG8</accession>
<dbReference type="HOGENOM" id="CLU_2264233_0_0_1"/>
<dbReference type="GeneID" id="6084329"/>
<evidence type="ECO:0000313" key="2">
    <source>
        <dbReference type="Proteomes" id="UP000001194"/>
    </source>
</evidence>
<keyword evidence="2" id="KW-1185">Reference proteome</keyword>